<dbReference type="AlphaFoldDB" id="N2A691"/>
<dbReference type="PATRIC" id="fig|1235802.3.peg.4694"/>
<evidence type="ECO:0000313" key="1">
    <source>
        <dbReference type="EMBL" id="EMZ21600.1"/>
    </source>
</evidence>
<organism evidence="1 2">
    <name type="scientific">Eubacterium plexicaudatum ASF492</name>
    <dbReference type="NCBI Taxonomy" id="1235802"/>
    <lineage>
        <taxon>Bacteria</taxon>
        <taxon>Bacillati</taxon>
        <taxon>Bacillota</taxon>
        <taxon>Clostridia</taxon>
        <taxon>Eubacteriales</taxon>
        <taxon>Eubacteriaceae</taxon>
        <taxon>Eubacterium</taxon>
    </lineage>
</organism>
<keyword evidence="2" id="KW-1185">Reference proteome</keyword>
<reference evidence="1 2" key="1">
    <citation type="journal article" date="2014" name="Genome Announc.">
        <title>Draft genome sequences of the altered schaedler flora, a defined bacterial community from gnotobiotic mice.</title>
        <authorList>
            <person name="Wannemuehler M.J."/>
            <person name="Overstreet A.M."/>
            <person name="Ward D.V."/>
            <person name="Phillips G.J."/>
        </authorList>
    </citation>
    <scope>NUCLEOTIDE SEQUENCE [LARGE SCALE GENOMIC DNA]</scope>
    <source>
        <strain evidence="1 2">ASF492</strain>
    </source>
</reference>
<gene>
    <name evidence="1" type="ORF">C823_04417</name>
</gene>
<proteinExistence type="predicted"/>
<comment type="caution">
    <text evidence="1">The sequence shown here is derived from an EMBL/GenBank/DDBJ whole genome shotgun (WGS) entry which is preliminary data.</text>
</comment>
<sequence length="78" mass="8954">MELHVIKNGARSCWQDRKAIIFLGEGKEVPPELKKDYYREKKKSAERLQKQGVPLIITTRISEILFFGPAAQYYGSAL</sequence>
<protein>
    <submittedName>
        <fullName evidence="1">Uncharacterized protein</fullName>
    </submittedName>
</protein>
<evidence type="ECO:0000313" key="2">
    <source>
        <dbReference type="Proteomes" id="UP000012589"/>
    </source>
</evidence>
<dbReference type="STRING" id="1235802.C823_04417"/>
<accession>N2A691</accession>
<name>N2A691_9FIRM</name>
<dbReference type="HOGENOM" id="CLU_2616732_0_0_9"/>
<dbReference type="Proteomes" id="UP000012589">
    <property type="component" value="Unassembled WGS sequence"/>
</dbReference>
<dbReference type="EMBL" id="AQFT01000129">
    <property type="protein sequence ID" value="EMZ21600.1"/>
    <property type="molecule type" value="Genomic_DNA"/>
</dbReference>